<keyword evidence="1" id="KW-0812">Transmembrane</keyword>
<gene>
    <name evidence="2" type="ORF">GGP41_006103</name>
</gene>
<reference evidence="2" key="1">
    <citation type="submission" date="2019-11" db="EMBL/GenBank/DDBJ databases">
        <title>Bipolaris sorokiniana Genome sequencing.</title>
        <authorList>
            <person name="Wang H."/>
        </authorList>
    </citation>
    <scope>NUCLEOTIDE SEQUENCE</scope>
</reference>
<name>A0A8H5ZJ50_COCSA</name>
<evidence type="ECO:0000313" key="3">
    <source>
        <dbReference type="Proteomes" id="UP000624244"/>
    </source>
</evidence>
<keyword evidence="1" id="KW-1133">Transmembrane helix</keyword>
<evidence type="ECO:0000256" key="1">
    <source>
        <dbReference type="SAM" id="Phobius"/>
    </source>
</evidence>
<dbReference type="EMBL" id="WNKQ01000009">
    <property type="protein sequence ID" value="KAF5849199.1"/>
    <property type="molecule type" value="Genomic_DNA"/>
</dbReference>
<feature type="transmembrane region" description="Helical" evidence="1">
    <location>
        <begin position="50"/>
        <end position="72"/>
    </location>
</feature>
<keyword evidence="1" id="KW-0472">Membrane</keyword>
<organism evidence="2 3">
    <name type="scientific">Cochliobolus sativus</name>
    <name type="common">Common root rot and spot blotch fungus</name>
    <name type="synonym">Bipolaris sorokiniana</name>
    <dbReference type="NCBI Taxonomy" id="45130"/>
    <lineage>
        <taxon>Eukaryota</taxon>
        <taxon>Fungi</taxon>
        <taxon>Dikarya</taxon>
        <taxon>Ascomycota</taxon>
        <taxon>Pezizomycotina</taxon>
        <taxon>Dothideomycetes</taxon>
        <taxon>Pleosporomycetidae</taxon>
        <taxon>Pleosporales</taxon>
        <taxon>Pleosporineae</taxon>
        <taxon>Pleosporaceae</taxon>
        <taxon>Bipolaris</taxon>
    </lineage>
</organism>
<evidence type="ECO:0000313" key="2">
    <source>
        <dbReference type="EMBL" id="KAF5849199.1"/>
    </source>
</evidence>
<protein>
    <submittedName>
        <fullName evidence="2">Uncharacterized protein</fullName>
    </submittedName>
</protein>
<proteinExistence type="predicted"/>
<dbReference type="Proteomes" id="UP000624244">
    <property type="component" value="Unassembled WGS sequence"/>
</dbReference>
<accession>A0A8H5ZJ50</accession>
<dbReference type="AlphaFoldDB" id="A0A8H5ZJ50"/>
<comment type="caution">
    <text evidence="2">The sequence shown here is derived from an EMBL/GenBank/DDBJ whole genome shotgun (WGS) entry which is preliminary data.</text>
</comment>
<sequence>MRKSSYQSELLKDGQAYENPSTMSTSTFTEFHIRQEITGYAFKVSSTTDILALIVVFLHLAMAVIHTLRLVIRRRSSSCWDSIPELLTLTQQSSPSEVALKNTTTRIHRMMSDYDSQQVELVFDEDHGSQDVLEKPSSNYK</sequence>